<reference evidence="1" key="1">
    <citation type="submission" date="2018-05" db="EMBL/GenBank/DDBJ databases">
        <authorList>
            <person name="Lanie J.A."/>
            <person name="Ng W.-L."/>
            <person name="Kazmierczak K.M."/>
            <person name="Andrzejewski T.M."/>
            <person name="Davidsen T.M."/>
            <person name="Wayne K.J."/>
            <person name="Tettelin H."/>
            <person name="Glass J.I."/>
            <person name="Rusch D."/>
            <person name="Podicherti R."/>
            <person name="Tsui H.-C.T."/>
            <person name="Winkler M.E."/>
        </authorList>
    </citation>
    <scope>NUCLEOTIDE SEQUENCE</scope>
</reference>
<gene>
    <name evidence="1" type="ORF">METZ01_LOCUS502445</name>
</gene>
<organism evidence="1">
    <name type="scientific">marine metagenome</name>
    <dbReference type="NCBI Taxonomy" id="408172"/>
    <lineage>
        <taxon>unclassified sequences</taxon>
        <taxon>metagenomes</taxon>
        <taxon>ecological metagenomes</taxon>
    </lineage>
</organism>
<dbReference type="AlphaFoldDB" id="A0A383DYM4"/>
<protein>
    <submittedName>
        <fullName evidence="1">Uncharacterized protein</fullName>
    </submittedName>
</protein>
<name>A0A383DYM4_9ZZZZ</name>
<feature type="non-terminal residue" evidence="1">
    <location>
        <position position="28"/>
    </location>
</feature>
<evidence type="ECO:0000313" key="1">
    <source>
        <dbReference type="EMBL" id="SVE49591.1"/>
    </source>
</evidence>
<dbReference type="EMBL" id="UINC01221307">
    <property type="protein sequence ID" value="SVE49591.1"/>
    <property type="molecule type" value="Genomic_DNA"/>
</dbReference>
<proteinExistence type="predicted"/>
<accession>A0A383DYM4</accession>
<sequence>MKRKKGQVFKTGPLLFKEPGYFTLTQNL</sequence>